<reference evidence="2 3" key="1">
    <citation type="submission" date="2019-07" db="EMBL/GenBank/DDBJ databases">
        <title>Whole genome shotgun sequence of Brevifollis gellanilyticus NBRC 108608.</title>
        <authorList>
            <person name="Hosoyama A."/>
            <person name="Uohara A."/>
            <person name="Ohji S."/>
            <person name="Ichikawa N."/>
        </authorList>
    </citation>
    <scope>NUCLEOTIDE SEQUENCE [LARGE SCALE GENOMIC DNA]</scope>
    <source>
        <strain evidence="2 3">NBRC 108608</strain>
    </source>
</reference>
<organism evidence="2 3">
    <name type="scientific">Brevifollis gellanilyticus</name>
    <dbReference type="NCBI Taxonomy" id="748831"/>
    <lineage>
        <taxon>Bacteria</taxon>
        <taxon>Pseudomonadati</taxon>
        <taxon>Verrucomicrobiota</taxon>
        <taxon>Verrucomicrobiia</taxon>
        <taxon>Verrucomicrobiales</taxon>
        <taxon>Verrucomicrobiaceae</taxon>
    </lineage>
</organism>
<dbReference type="Gene3D" id="3.30.1150.10">
    <property type="match status" value="2"/>
</dbReference>
<evidence type="ECO:0000313" key="2">
    <source>
        <dbReference type="EMBL" id="GEP46264.1"/>
    </source>
</evidence>
<gene>
    <name evidence="2" type="ORF">BGE01nite_55550</name>
</gene>
<evidence type="ECO:0000259" key="1">
    <source>
        <dbReference type="PROSITE" id="PS52015"/>
    </source>
</evidence>
<dbReference type="Proteomes" id="UP000321577">
    <property type="component" value="Unassembled WGS sequence"/>
</dbReference>
<proteinExistence type="predicted"/>
<dbReference type="PROSITE" id="PS52015">
    <property type="entry name" value="TONB_CTD"/>
    <property type="match status" value="1"/>
</dbReference>
<evidence type="ECO:0000313" key="3">
    <source>
        <dbReference type="Proteomes" id="UP000321577"/>
    </source>
</evidence>
<dbReference type="AlphaFoldDB" id="A0A512MHR4"/>
<comment type="caution">
    <text evidence="2">The sequence shown here is derived from an EMBL/GenBank/DDBJ whole genome shotgun (WGS) entry which is preliminary data.</text>
</comment>
<feature type="domain" description="TonB C-terminal" evidence="1">
    <location>
        <begin position="99"/>
        <end position="194"/>
    </location>
</feature>
<dbReference type="EMBL" id="BKAG01000080">
    <property type="protein sequence ID" value="GEP46264.1"/>
    <property type="molecule type" value="Genomic_DNA"/>
</dbReference>
<dbReference type="InterPro" id="IPR037682">
    <property type="entry name" value="TonB_C"/>
</dbReference>
<name>A0A512MHR4_9BACT</name>
<dbReference type="SUPFAM" id="SSF74653">
    <property type="entry name" value="TolA/TonB C-terminal domain"/>
    <property type="match status" value="2"/>
</dbReference>
<dbReference type="InterPro" id="IPR051045">
    <property type="entry name" value="TonB-dependent_transducer"/>
</dbReference>
<accession>A0A512MHR4</accession>
<protein>
    <recommendedName>
        <fullName evidence="1">TonB C-terminal domain-containing protein</fullName>
    </recommendedName>
</protein>
<keyword evidence="3" id="KW-1185">Reference proteome</keyword>
<dbReference type="PANTHER" id="PTHR33446">
    <property type="entry name" value="PROTEIN TONB-RELATED"/>
    <property type="match status" value="1"/>
</dbReference>
<dbReference type="Pfam" id="PF03544">
    <property type="entry name" value="TonB_C"/>
    <property type="match status" value="2"/>
</dbReference>
<sequence length="195" mass="21779">MKVGPTGRVLEVKVVGEAPEMYQESIQKALSQWQFQPGTVQGKPAVFVMQVKITFVGSHDQSAKVGKGQGITFEPSSTITRSLFPELTQKLDDHRKAGRRFHQPKPWEMPSPEYPQYMRDMQAEGTVWVAFIVNESGRAESIHVLGKCPQPLQESIGKAVAGGYWEPLLVDGKPHACPVAGQMTFRLQRQYYPVP</sequence>
<dbReference type="GO" id="GO:0055085">
    <property type="term" value="P:transmembrane transport"/>
    <property type="evidence" value="ECO:0007669"/>
    <property type="project" value="InterPro"/>
</dbReference>